<dbReference type="AlphaFoldDB" id="A0A443S799"/>
<protein>
    <submittedName>
        <fullName evidence="2">Uncharacterized protein</fullName>
    </submittedName>
</protein>
<reference evidence="2 3" key="1">
    <citation type="journal article" date="2018" name="Gigascience">
        <title>Genomes of trombidid mites reveal novel predicted allergens and laterally-transferred genes associated with secondary metabolism.</title>
        <authorList>
            <person name="Dong X."/>
            <person name="Chaisiri K."/>
            <person name="Xia D."/>
            <person name="Armstrong S.D."/>
            <person name="Fang Y."/>
            <person name="Donnelly M.J."/>
            <person name="Kadowaki T."/>
            <person name="McGarry J.W."/>
            <person name="Darby A.C."/>
            <person name="Makepeace B.L."/>
        </authorList>
    </citation>
    <scope>NUCLEOTIDE SEQUENCE [LARGE SCALE GENOMIC DNA]</scope>
    <source>
        <strain evidence="2">UoL-UT</strain>
    </source>
</reference>
<feature type="compositionally biased region" description="Basic and acidic residues" evidence="1">
    <location>
        <begin position="58"/>
        <end position="91"/>
    </location>
</feature>
<keyword evidence="3" id="KW-1185">Reference proteome</keyword>
<evidence type="ECO:0000256" key="1">
    <source>
        <dbReference type="SAM" id="MobiDB-lite"/>
    </source>
</evidence>
<accession>A0A443S799</accession>
<dbReference type="VEuPathDB" id="VectorBase:LDEU008676"/>
<sequence>MTGSRVLIAENEFIRLLKEANVEPNLILNDNVKVKLMQLYKVEESSPKEPSITVEDFRNERGSKRRNTDVEERNNAKRLRTEMPVLHRFDEEPIDPPSEMPRLSRYDENDNTIVNTNKKRKRSWVFPDDDSQYTAEKLYKAARLEAPNLTLKDVKKWLKGELTYTLHKPNTT</sequence>
<feature type="region of interest" description="Disordered" evidence="1">
    <location>
        <begin position="58"/>
        <end position="105"/>
    </location>
</feature>
<name>A0A443S799_9ACAR</name>
<dbReference type="EMBL" id="NCKV01006587">
    <property type="protein sequence ID" value="RWS23364.1"/>
    <property type="molecule type" value="Genomic_DNA"/>
</dbReference>
<proteinExistence type="predicted"/>
<organism evidence="2 3">
    <name type="scientific">Leptotrombidium deliense</name>
    <dbReference type="NCBI Taxonomy" id="299467"/>
    <lineage>
        <taxon>Eukaryota</taxon>
        <taxon>Metazoa</taxon>
        <taxon>Ecdysozoa</taxon>
        <taxon>Arthropoda</taxon>
        <taxon>Chelicerata</taxon>
        <taxon>Arachnida</taxon>
        <taxon>Acari</taxon>
        <taxon>Acariformes</taxon>
        <taxon>Trombidiformes</taxon>
        <taxon>Prostigmata</taxon>
        <taxon>Anystina</taxon>
        <taxon>Parasitengona</taxon>
        <taxon>Trombiculoidea</taxon>
        <taxon>Trombiculidae</taxon>
        <taxon>Leptotrombidium</taxon>
    </lineage>
</organism>
<gene>
    <name evidence="2" type="ORF">B4U80_02624</name>
</gene>
<comment type="caution">
    <text evidence="2">The sequence shown here is derived from an EMBL/GenBank/DDBJ whole genome shotgun (WGS) entry which is preliminary data.</text>
</comment>
<evidence type="ECO:0000313" key="3">
    <source>
        <dbReference type="Proteomes" id="UP000288716"/>
    </source>
</evidence>
<dbReference type="Proteomes" id="UP000288716">
    <property type="component" value="Unassembled WGS sequence"/>
</dbReference>
<evidence type="ECO:0000313" key="2">
    <source>
        <dbReference type="EMBL" id="RWS23364.1"/>
    </source>
</evidence>